<name>A0A3N4ISZ5_9PEZI</name>
<dbReference type="Proteomes" id="UP000276215">
    <property type="component" value="Unassembled WGS sequence"/>
</dbReference>
<keyword evidence="3" id="KW-1185">Reference proteome</keyword>
<feature type="transmembrane region" description="Helical" evidence="1">
    <location>
        <begin position="48"/>
        <end position="69"/>
    </location>
</feature>
<accession>A0A3N4ISZ5</accession>
<keyword evidence="1" id="KW-0812">Transmembrane</keyword>
<keyword evidence="1" id="KW-1133">Transmembrane helix</keyword>
<gene>
    <name evidence="2" type="ORF">L873DRAFT_752985</name>
</gene>
<dbReference type="EMBL" id="ML120623">
    <property type="protein sequence ID" value="RPA89039.1"/>
    <property type="molecule type" value="Genomic_DNA"/>
</dbReference>
<dbReference type="AlphaFoldDB" id="A0A3N4ISZ5"/>
<evidence type="ECO:0000256" key="1">
    <source>
        <dbReference type="SAM" id="Phobius"/>
    </source>
</evidence>
<reference evidence="2 3" key="1">
    <citation type="journal article" date="2018" name="Nat. Ecol. Evol.">
        <title>Pezizomycetes genomes reveal the molecular basis of ectomycorrhizal truffle lifestyle.</title>
        <authorList>
            <person name="Murat C."/>
            <person name="Payen T."/>
            <person name="Noel B."/>
            <person name="Kuo A."/>
            <person name="Morin E."/>
            <person name="Chen J."/>
            <person name="Kohler A."/>
            <person name="Krizsan K."/>
            <person name="Balestrini R."/>
            <person name="Da Silva C."/>
            <person name="Montanini B."/>
            <person name="Hainaut M."/>
            <person name="Levati E."/>
            <person name="Barry K.W."/>
            <person name="Belfiori B."/>
            <person name="Cichocki N."/>
            <person name="Clum A."/>
            <person name="Dockter R.B."/>
            <person name="Fauchery L."/>
            <person name="Guy J."/>
            <person name="Iotti M."/>
            <person name="Le Tacon F."/>
            <person name="Lindquist E.A."/>
            <person name="Lipzen A."/>
            <person name="Malagnac F."/>
            <person name="Mello A."/>
            <person name="Molinier V."/>
            <person name="Miyauchi S."/>
            <person name="Poulain J."/>
            <person name="Riccioni C."/>
            <person name="Rubini A."/>
            <person name="Sitrit Y."/>
            <person name="Splivallo R."/>
            <person name="Traeger S."/>
            <person name="Wang M."/>
            <person name="Zifcakova L."/>
            <person name="Wipf D."/>
            <person name="Zambonelli A."/>
            <person name="Paolocci F."/>
            <person name="Nowrousian M."/>
            <person name="Ottonello S."/>
            <person name="Baldrian P."/>
            <person name="Spatafora J.W."/>
            <person name="Henrissat B."/>
            <person name="Nagy L.G."/>
            <person name="Aury J.M."/>
            <person name="Wincker P."/>
            <person name="Grigoriev I.V."/>
            <person name="Bonfante P."/>
            <person name="Martin F.M."/>
        </authorList>
    </citation>
    <scope>NUCLEOTIDE SEQUENCE [LARGE SCALE GENOMIC DNA]</scope>
    <source>
        <strain evidence="2 3">120613-1</strain>
    </source>
</reference>
<keyword evidence="1" id="KW-0472">Membrane</keyword>
<proteinExistence type="predicted"/>
<organism evidence="2 3">
    <name type="scientific">Choiromyces venosus 120613-1</name>
    <dbReference type="NCBI Taxonomy" id="1336337"/>
    <lineage>
        <taxon>Eukaryota</taxon>
        <taxon>Fungi</taxon>
        <taxon>Dikarya</taxon>
        <taxon>Ascomycota</taxon>
        <taxon>Pezizomycotina</taxon>
        <taxon>Pezizomycetes</taxon>
        <taxon>Pezizales</taxon>
        <taxon>Tuberaceae</taxon>
        <taxon>Choiromyces</taxon>
    </lineage>
</organism>
<sequence>MFYHQNMLKSDLGLADGEIVIPTDESFVSLRNRDNYSLGCRSDSVLDFLYISFLSLFVSLLAITFKWFIFGSLKYDHSLSLVTPVHLSLHVSHPTFKSLRPMSIMAHNDSTLDRILLSIGIITVVECQNGVRIA</sequence>
<protein>
    <submittedName>
        <fullName evidence="2">Uncharacterized protein</fullName>
    </submittedName>
</protein>
<evidence type="ECO:0000313" key="3">
    <source>
        <dbReference type="Proteomes" id="UP000276215"/>
    </source>
</evidence>
<evidence type="ECO:0000313" key="2">
    <source>
        <dbReference type="EMBL" id="RPA89039.1"/>
    </source>
</evidence>